<evidence type="ECO:0000313" key="8">
    <source>
        <dbReference type="Proteomes" id="UP001597520"/>
    </source>
</evidence>
<dbReference type="Gene3D" id="3.40.140.10">
    <property type="entry name" value="Cytidine Deaminase, domain 2"/>
    <property type="match status" value="1"/>
</dbReference>
<evidence type="ECO:0000256" key="1">
    <source>
        <dbReference type="ARBA" id="ARBA00022670"/>
    </source>
</evidence>
<name>A0ABW5T4Q2_9BACI</name>
<sequence>MTGRALYMDESAYLQMTAHGRESLPREACGILSGVDGYAMRCRPLANESLFSHSFFVSEKNTAHVLHQIEQCRETPLAVYHTHPVTQAVPSSLDVRHHADPAVFMVIVSYKQNIEARVYRIDSGTYKEVPLFRGKGRPSAGTL</sequence>
<dbReference type="SUPFAM" id="SSF102712">
    <property type="entry name" value="JAB1/MPN domain"/>
    <property type="match status" value="1"/>
</dbReference>
<keyword evidence="5" id="KW-0482">Metalloprotease</keyword>
<dbReference type="PANTHER" id="PTHR34858">
    <property type="entry name" value="CYSO-CYSTEINE PEPTIDASE"/>
    <property type="match status" value="1"/>
</dbReference>
<keyword evidence="8" id="KW-1185">Reference proteome</keyword>
<keyword evidence="2" id="KW-0479">Metal-binding</keyword>
<evidence type="ECO:0000259" key="6">
    <source>
        <dbReference type="PROSITE" id="PS50249"/>
    </source>
</evidence>
<evidence type="ECO:0000313" key="7">
    <source>
        <dbReference type="EMBL" id="MFD2706493.1"/>
    </source>
</evidence>
<dbReference type="PANTHER" id="PTHR34858:SF1">
    <property type="entry name" value="CYSO-CYSTEINE PEPTIDASE"/>
    <property type="match status" value="1"/>
</dbReference>
<dbReference type="Pfam" id="PF14464">
    <property type="entry name" value="Prok-JAB"/>
    <property type="match status" value="1"/>
</dbReference>
<dbReference type="SMART" id="SM00232">
    <property type="entry name" value="JAB_MPN"/>
    <property type="match status" value="1"/>
</dbReference>
<keyword evidence="1" id="KW-0645">Protease</keyword>
<dbReference type="InterPro" id="IPR037518">
    <property type="entry name" value="MPN"/>
</dbReference>
<evidence type="ECO:0000256" key="3">
    <source>
        <dbReference type="ARBA" id="ARBA00022801"/>
    </source>
</evidence>
<evidence type="ECO:0000256" key="5">
    <source>
        <dbReference type="ARBA" id="ARBA00023049"/>
    </source>
</evidence>
<evidence type="ECO:0000256" key="2">
    <source>
        <dbReference type="ARBA" id="ARBA00022723"/>
    </source>
</evidence>
<feature type="domain" description="MPN" evidence="6">
    <location>
        <begin position="6"/>
        <end position="132"/>
    </location>
</feature>
<dbReference type="InterPro" id="IPR000555">
    <property type="entry name" value="JAMM/MPN+_dom"/>
</dbReference>
<keyword evidence="4" id="KW-0862">Zinc</keyword>
<dbReference type="PROSITE" id="PS50249">
    <property type="entry name" value="MPN"/>
    <property type="match status" value="1"/>
</dbReference>
<dbReference type="Proteomes" id="UP001597520">
    <property type="component" value="Unassembled WGS sequence"/>
</dbReference>
<evidence type="ECO:0000256" key="4">
    <source>
        <dbReference type="ARBA" id="ARBA00022833"/>
    </source>
</evidence>
<dbReference type="EMBL" id="JBHUML010000005">
    <property type="protein sequence ID" value="MFD2706493.1"/>
    <property type="molecule type" value="Genomic_DNA"/>
</dbReference>
<accession>A0ABW5T4Q2</accession>
<dbReference type="InterPro" id="IPR028090">
    <property type="entry name" value="JAB_dom_prok"/>
</dbReference>
<proteinExistence type="predicted"/>
<dbReference type="RefSeq" id="WP_380713812.1">
    <property type="nucleotide sequence ID" value="NZ_JBHUML010000005.1"/>
</dbReference>
<gene>
    <name evidence="7" type="ORF">ACFSUB_13580</name>
</gene>
<dbReference type="InterPro" id="IPR051929">
    <property type="entry name" value="VirAsm_ModProt"/>
</dbReference>
<organism evidence="7 8">
    <name type="scientific">Salibacterium lacus</name>
    <dbReference type="NCBI Taxonomy" id="1898109"/>
    <lineage>
        <taxon>Bacteria</taxon>
        <taxon>Bacillati</taxon>
        <taxon>Bacillota</taxon>
        <taxon>Bacilli</taxon>
        <taxon>Bacillales</taxon>
        <taxon>Bacillaceae</taxon>
    </lineage>
</organism>
<keyword evidence="3" id="KW-0378">Hydrolase</keyword>
<comment type="caution">
    <text evidence="7">The sequence shown here is derived from an EMBL/GenBank/DDBJ whole genome shotgun (WGS) entry which is preliminary data.</text>
</comment>
<protein>
    <submittedName>
        <fullName evidence="7">Mov34/MPN/PAD-1 family protein</fullName>
    </submittedName>
</protein>
<reference evidence="8" key="1">
    <citation type="journal article" date="2019" name="Int. J. Syst. Evol. Microbiol.">
        <title>The Global Catalogue of Microorganisms (GCM) 10K type strain sequencing project: providing services to taxonomists for standard genome sequencing and annotation.</title>
        <authorList>
            <consortium name="The Broad Institute Genomics Platform"/>
            <consortium name="The Broad Institute Genome Sequencing Center for Infectious Disease"/>
            <person name="Wu L."/>
            <person name="Ma J."/>
        </authorList>
    </citation>
    <scope>NUCLEOTIDE SEQUENCE [LARGE SCALE GENOMIC DNA]</scope>
    <source>
        <strain evidence="8">KCTC 33792</strain>
    </source>
</reference>